<evidence type="ECO:0000313" key="11">
    <source>
        <dbReference type="Proteomes" id="UP001190700"/>
    </source>
</evidence>
<keyword evidence="4" id="KW-0963">Cytoplasm</keyword>
<feature type="compositionally biased region" description="Polar residues" evidence="8">
    <location>
        <begin position="110"/>
        <end position="122"/>
    </location>
</feature>
<keyword evidence="6" id="KW-0274">FAD</keyword>
<dbReference type="EMBL" id="LGRX02016465">
    <property type="protein sequence ID" value="KAK3262081.1"/>
    <property type="molecule type" value="Genomic_DNA"/>
</dbReference>
<dbReference type="SUPFAM" id="SSF51905">
    <property type="entry name" value="FAD/NAD(P)-binding domain"/>
    <property type="match status" value="1"/>
</dbReference>
<comment type="similarity">
    <text evidence="3">Belongs to the flavin monoamine oxidase family.</text>
</comment>
<comment type="caution">
    <text evidence="10">The sequence shown here is derived from an EMBL/GenBank/DDBJ whole genome shotgun (WGS) entry which is preliminary data.</text>
</comment>
<dbReference type="InterPro" id="IPR002937">
    <property type="entry name" value="Amino_oxidase"/>
</dbReference>
<dbReference type="Proteomes" id="UP001190700">
    <property type="component" value="Unassembled WGS sequence"/>
</dbReference>
<proteinExistence type="inferred from homology"/>
<reference evidence="10 11" key="1">
    <citation type="journal article" date="2015" name="Genome Biol. Evol.">
        <title>Comparative Genomics of a Bacterivorous Green Alga Reveals Evolutionary Causalities and Consequences of Phago-Mixotrophic Mode of Nutrition.</title>
        <authorList>
            <person name="Burns J.A."/>
            <person name="Paasch A."/>
            <person name="Narechania A."/>
            <person name="Kim E."/>
        </authorList>
    </citation>
    <scope>NUCLEOTIDE SEQUENCE [LARGE SCALE GENOMIC DNA]</scope>
    <source>
        <strain evidence="10 11">PLY_AMNH</strain>
    </source>
</reference>
<dbReference type="Gene3D" id="3.90.660.10">
    <property type="match status" value="1"/>
</dbReference>
<comment type="subcellular location">
    <subcellularLocation>
        <location evidence="2">Cytoplasm</location>
    </subcellularLocation>
</comment>
<dbReference type="GO" id="GO:0005737">
    <property type="term" value="C:cytoplasm"/>
    <property type="evidence" value="ECO:0007669"/>
    <property type="project" value="UniProtKB-SubCell"/>
</dbReference>
<evidence type="ECO:0000256" key="2">
    <source>
        <dbReference type="ARBA" id="ARBA00004496"/>
    </source>
</evidence>
<keyword evidence="7" id="KW-0560">Oxidoreductase</keyword>
<feature type="region of interest" description="Disordered" evidence="8">
    <location>
        <begin position="100"/>
        <end position="122"/>
    </location>
</feature>
<evidence type="ECO:0000256" key="4">
    <source>
        <dbReference type="ARBA" id="ARBA00022490"/>
    </source>
</evidence>
<dbReference type="PANTHER" id="PTHR10742:SF405">
    <property type="entry name" value="PEROXISOMAL N(1)-ACETYL-SPERMINE_SPERMIDINE OXIDASE"/>
    <property type="match status" value="1"/>
</dbReference>
<dbReference type="PANTHER" id="PTHR10742">
    <property type="entry name" value="FLAVIN MONOAMINE OXIDASE"/>
    <property type="match status" value="1"/>
</dbReference>
<dbReference type="InterPro" id="IPR036188">
    <property type="entry name" value="FAD/NAD-bd_sf"/>
</dbReference>
<gene>
    <name evidence="10" type="ORF">CYMTET_29044</name>
</gene>
<feature type="non-terminal residue" evidence="10">
    <location>
        <position position="657"/>
    </location>
</feature>
<sequence length="657" mass="71227">MEEDRAVSSDEKCACDTAHSATRQGSWDVVVIGAGLAGLSAARELGRAGRSVLVLEAGRRAGGRVHTELVPGLGRVELGAQWLHGQTGNTLFEEAKARGVLSGDSGGPTGSNEANKDGSTPATGAVAVRRGGALCIDGQRPNEAPDLSEFHRLVGTVGAAIDEAAEVVREKAPCASVDEYVRQQLGPLKPGSPLHAAYLWRSNLECSISGCDWTSDLDYLAFNEYKECEGRHIPPPQGYSSVVAMLLEDLQDLASYVTVRFEARVTEVYWHGNGKVEVTCANPRDASSQKLFSSQHVVVTVSLGVLKANAIQFHPALPPWKADAIKRLGFGTVDKLWIAFTDGGGEGKATSEMLSSYKVVFEPPDHSPSAEQPSDLWTQSLYQVSVASAGGDRRDAVLDTWVTVVDDPWVDVEPQRVIPRVYVWSPYRQPSGTLRSRTVQVSSPRLRGVTVAQAAGILGNLVTQQGWGGSGAIFHIRKGARDETPADNKIREVLFLVTHDQDLAQLLIKDRNLDFGFPTKKGLLPSAAEKQALGQRDVAVIDYSQQLFVGHRARIVNAITKKLSELAVQQKLPPYGEDSYLVFEKHLGTPRWAPSDNTVESLLQWKRNSNDTVNFYAIFTESAYGLLVTAGSAIEVDVHLNDDETTGEKIFIPVKVE</sequence>
<organism evidence="10 11">
    <name type="scientific">Cymbomonas tetramitiformis</name>
    <dbReference type="NCBI Taxonomy" id="36881"/>
    <lineage>
        <taxon>Eukaryota</taxon>
        <taxon>Viridiplantae</taxon>
        <taxon>Chlorophyta</taxon>
        <taxon>Pyramimonadophyceae</taxon>
        <taxon>Pyramimonadales</taxon>
        <taxon>Pyramimonadaceae</taxon>
        <taxon>Cymbomonas</taxon>
    </lineage>
</organism>
<accession>A0AAE0KVA9</accession>
<feature type="domain" description="Amine oxidase" evidence="9">
    <location>
        <begin position="36"/>
        <end position="341"/>
    </location>
</feature>
<comment type="cofactor">
    <cofactor evidence="1">
        <name>FAD</name>
        <dbReference type="ChEBI" id="CHEBI:57692"/>
    </cofactor>
</comment>
<dbReference type="InterPro" id="IPR050281">
    <property type="entry name" value="Flavin_monoamine_oxidase"/>
</dbReference>
<evidence type="ECO:0000256" key="6">
    <source>
        <dbReference type="ARBA" id="ARBA00022827"/>
    </source>
</evidence>
<evidence type="ECO:0000259" key="9">
    <source>
        <dbReference type="Pfam" id="PF01593"/>
    </source>
</evidence>
<name>A0AAE0KVA9_9CHLO</name>
<dbReference type="AlphaFoldDB" id="A0AAE0KVA9"/>
<protein>
    <recommendedName>
        <fullName evidence="9">Amine oxidase domain-containing protein</fullName>
    </recommendedName>
</protein>
<evidence type="ECO:0000256" key="5">
    <source>
        <dbReference type="ARBA" id="ARBA00022630"/>
    </source>
</evidence>
<dbReference type="Pfam" id="PF01593">
    <property type="entry name" value="Amino_oxidase"/>
    <property type="match status" value="1"/>
</dbReference>
<keyword evidence="11" id="KW-1185">Reference proteome</keyword>
<dbReference type="GO" id="GO:0046592">
    <property type="term" value="F:polyamine oxidase activity"/>
    <property type="evidence" value="ECO:0007669"/>
    <property type="project" value="TreeGrafter"/>
</dbReference>
<keyword evidence="5" id="KW-0285">Flavoprotein</keyword>
<evidence type="ECO:0000313" key="10">
    <source>
        <dbReference type="EMBL" id="KAK3262081.1"/>
    </source>
</evidence>
<evidence type="ECO:0000256" key="7">
    <source>
        <dbReference type="ARBA" id="ARBA00023002"/>
    </source>
</evidence>
<dbReference type="Gene3D" id="3.50.50.60">
    <property type="entry name" value="FAD/NAD(P)-binding domain"/>
    <property type="match status" value="1"/>
</dbReference>
<evidence type="ECO:0000256" key="8">
    <source>
        <dbReference type="SAM" id="MobiDB-lite"/>
    </source>
</evidence>
<evidence type="ECO:0000256" key="1">
    <source>
        <dbReference type="ARBA" id="ARBA00001974"/>
    </source>
</evidence>
<evidence type="ECO:0000256" key="3">
    <source>
        <dbReference type="ARBA" id="ARBA00005995"/>
    </source>
</evidence>